<dbReference type="EMBL" id="JACGXP010000005">
    <property type="protein sequence ID" value="MBA8991738.1"/>
    <property type="molecule type" value="Genomic_DNA"/>
</dbReference>
<dbReference type="PANTHER" id="PTHR42059:SF1">
    <property type="entry name" value="TNT DOMAIN-CONTAINING PROTEIN"/>
    <property type="match status" value="1"/>
</dbReference>
<dbReference type="PANTHER" id="PTHR42059">
    <property type="entry name" value="TNT DOMAIN-CONTAINING PROTEIN"/>
    <property type="match status" value="1"/>
</dbReference>
<feature type="domain" description="TNT" evidence="1">
    <location>
        <begin position="119"/>
        <end position="210"/>
    </location>
</feature>
<evidence type="ECO:0000313" key="2">
    <source>
        <dbReference type="EMBL" id="MBA8991738.1"/>
    </source>
</evidence>
<proteinExistence type="predicted"/>
<gene>
    <name evidence="2" type="ORF">FHW23_003016</name>
</gene>
<dbReference type="Pfam" id="PF14021">
    <property type="entry name" value="TNT"/>
    <property type="match status" value="1"/>
</dbReference>
<dbReference type="Proteomes" id="UP000590225">
    <property type="component" value="Unassembled WGS sequence"/>
</dbReference>
<sequence length="219" mass="23731">MMFQQLRAELDGRGFVPELVALPDEPPHGPVAEGALRVVETPNGYEVHCVDYGRPRIVATAPDTESVADSLLAFLDRPIPTALSMAPSEVAAIESRLAPFYPPLRKQILAHEGGASLIQLPPGVLVDRIGAMDGWLLNPLNSSFESRSLPPTALRDPSAVHQFVTEATVLVQAAIVQPWFGQPGGAIRYTVADGLLTVRDLLIEGSLRRISVHVEAHRW</sequence>
<accession>A0AAW3T9D0</accession>
<dbReference type="InterPro" id="IPR025331">
    <property type="entry name" value="TNT"/>
</dbReference>
<evidence type="ECO:0000313" key="3">
    <source>
        <dbReference type="Proteomes" id="UP000590225"/>
    </source>
</evidence>
<name>A0AAW3T9D0_9MICO</name>
<dbReference type="AlphaFoldDB" id="A0AAW3T9D0"/>
<organism evidence="2 3">
    <name type="scientific">Curtobacterium pusillum</name>
    <dbReference type="NCBI Taxonomy" id="69373"/>
    <lineage>
        <taxon>Bacteria</taxon>
        <taxon>Bacillati</taxon>
        <taxon>Actinomycetota</taxon>
        <taxon>Actinomycetes</taxon>
        <taxon>Micrococcales</taxon>
        <taxon>Microbacteriaceae</taxon>
        <taxon>Curtobacterium</taxon>
    </lineage>
</organism>
<dbReference type="InterPro" id="IPR053024">
    <property type="entry name" value="Fungal_surface_NADase"/>
</dbReference>
<dbReference type="GO" id="GO:0050135">
    <property type="term" value="F:NADP+ nucleosidase activity"/>
    <property type="evidence" value="ECO:0007669"/>
    <property type="project" value="InterPro"/>
</dbReference>
<protein>
    <recommendedName>
        <fullName evidence="1">TNT domain-containing protein</fullName>
    </recommendedName>
</protein>
<reference evidence="2 3" key="1">
    <citation type="submission" date="2020-07" db="EMBL/GenBank/DDBJ databases">
        <title>Above-ground endophytic microbial communities from plants in different locations in the United States.</title>
        <authorList>
            <person name="Frank C."/>
        </authorList>
    </citation>
    <scope>NUCLEOTIDE SEQUENCE [LARGE SCALE GENOMIC DNA]</scope>
    <source>
        <strain evidence="2 3">WPL5_2</strain>
    </source>
</reference>
<evidence type="ECO:0000259" key="1">
    <source>
        <dbReference type="Pfam" id="PF14021"/>
    </source>
</evidence>
<comment type="caution">
    <text evidence="2">The sequence shown here is derived from an EMBL/GenBank/DDBJ whole genome shotgun (WGS) entry which is preliminary data.</text>
</comment>